<reference evidence="1 2" key="1">
    <citation type="journal article" date="2016" name="Nat. Commun.">
        <title>Thousands of microbial genomes shed light on interconnected biogeochemical processes in an aquifer system.</title>
        <authorList>
            <person name="Anantharaman K."/>
            <person name="Brown C.T."/>
            <person name="Hug L.A."/>
            <person name="Sharon I."/>
            <person name="Castelle C.J."/>
            <person name="Probst A.J."/>
            <person name="Thomas B.C."/>
            <person name="Singh A."/>
            <person name="Wilkins M.J."/>
            <person name="Karaoz U."/>
            <person name="Brodie E.L."/>
            <person name="Williams K.H."/>
            <person name="Hubbard S.S."/>
            <person name="Banfield J.F."/>
        </authorList>
    </citation>
    <scope>NUCLEOTIDE SEQUENCE [LARGE SCALE GENOMIC DNA]</scope>
</reference>
<name>A0A1F5KET2_9BACT</name>
<sequence length="115" mass="13932">MEKEPLNNEGEPKGWSDVSYEELISYLKARNKFRENDPWIPNAETWEEMREIRRQSSEFLERFHEFIRVPKECPDCDLPSKYRSFGGSRSKVELIFRCPNEHELRFYYGSFDKVE</sequence>
<evidence type="ECO:0000313" key="2">
    <source>
        <dbReference type="Proteomes" id="UP000176527"/>
    </source>
</evidence>
<protein>
    <submittedName>
        <fullName evidence="1">Uncharacterized protein</fullName>
    </submittedName>
</protein>
<gene>
    <name evidence="1" type="ORF">A3F00_00815</name>
</gene>
<evidence type="ECO:0000313" key="1">
    <source>
        <dbReference type="EMBL" id="OGE39111.1"/>
    </source>
</evidence>
<accession>A0A1F5KET2</accession>
<dbReference type="AlphaFoldDB" id="A0A1F5KET2"/>
<dbReference type="EMBL" id="MFDE01000005">
    <property type="protein sequence ID" value="OGE39111.1"/>
    <property type="molecule type" value="Genomic_DNA"/>
</dbReference>
<organism evidence="1 2">
    <name type="scientific">Candidatus Daviesbacteria bacterium RIFCSPHIGHO2_12_FULL_37_11</name>
    <dbReference type="NCBI Taxonomy" id="1797777"/>
    <lineage>
        <taxon>Bacteria</taxon>
        <taxon>Candidatus Daviesiibacteriota</taxon>
    </lineage>
</organism>
<proteinExistence type="predicted"/>
<comment type="caution">
    <text evidence="1">The sequence shown here is derived from an EMBL/GenBank/DDBJ whole genome shotgun (WGS) entry which is preliminary data.</text>
</comment>
<dbReference type="Proteomes" id="UP000176527">
    <property type="component" value="Unassembled WGS sequence"/>
</dbReference>